<evidence type="ECO:0000313" key="2">
    <source>
        <dbReference type="EMBL" id="KAF2483410.1"/>
    </source>
</evidence>
<dbReference type="AlphaFoldDB" id="A0A6A6PTI4"/>
<dbReference type="PANTHER" id="PTHR43591:SF24">
    <property type="entry name" value="2-METHOXY-6-POLYPRENYL-1,4-BENZOQUINOL METHYLASE, MITOCHONDRIAL"/>
    <property type="match status" value="1"/>
</dbReference>
<feature type="compositionally biased region" description="Basic and acidic residues" evidence="1">
    <location>
        <begin position="278"/>
        <end position="298"/>
    </location>
</feature>
<gene>
    <name evidence="2" type="ORF">BDY17DRAFT_146599</name>
</gene>
<dbReference type="Pfam" id="PF13489">
    <property type="entry name" value="Methyltransf_23"/>
    <property type="match status" value="1"/>
</dbReference>
<dbReference type="OrthoDB" id="2013972at2759"/>
<protein>
    <submittedName>
        <fullName evidence="2">S-adenosyl-L-methionine-dependent methyltransferase</fullName>
    </submittedName>
</protein>
<dbReference type="PANTHER" id="PTHR43591">
    <property type="entry name" value="METHYLTRANSFERASE"/>
    <property type="match status" value="1"/>
</dbReference>
<dbReference type="RefSeq" id="XP_033589980.1">
    <property type="nucleotide sequence ID" value="XM_033729578.1"/>
</dbReference>
<accession>A0A6A6PTI4</accession>
<dbReference type="GeneID" id="54470580"/>
<dbReference type="InterPro" id="IPR029063">
    <property type="entry name" value="SAM-dependent_MTases_sf"/>
</dbReference>
<name>A0A6A6PTI4_9PEZI</name>
<evidence type="ECO:0000256" key="1">
    <source>
        <dbReference type="SAM" id="MobiDB-lite"/>
    </source>
</evidence>
<keyword evidence="3" id="KW-1185">Reference proteome</keyword>
<dbReference type="Proteomes" id="UP000799767">
    <property type="component" value="Unassembled WGS sequence"/>
</dbReference>
<proteinExistence type="predicted"/>
<evidence type="ECO:0000313" key="3">
    <source>
        <dbReference type="Proteomes" id="UP000799767"/>
    </source>
</evidence>
<dbReference type="EMBL" id="MU001635">
    <property type="protein sequence ID" value="KAF2483410.1"/>
    <property type="molecule type" value="Genomic_DNA"/>
</dbReference>
<dbReference type="Gene3D" id="3.40.50.150">
    <property type="entry name" value="Vaccinia Virus protein VP39"/>
    <property type="match status" value="1"/>
</dbReference>
<keyword evidence="2" id="KW-0489">Methyltransferase</keyword>
<organism evidence="2 3">
    <name type="scientific">Neohortaea acidophila</name>
    <dbReference type="NCBI Taxonomy" id="245834"/>
    <lineage>
        <taxon>Eukaryota</taxon>
        <taxon>Fungi</taxon>
        <taxon>Dikarya</taxon>
        <taxon>Ascomycota</taxon>
        <taxon>Pezizomycotina</taxon>
        <taxon>Dothideomycetes</taxon>
        <taxon>Dothideomycetidae</taxon>
        <taxon>Mycosphaerellales</taxon>
        <taxon>Teratosphaeriaceae</taxon>
        <taxon>Neohortaea</taxon>
    </lineage>
</organism>
<sequence>MHALIYRAAFKNRLHLCHLTITHARPLRILDIGYGTGTWTEEMAKSYPQARITGIDLVPFLVSNSAQSIRNLSPVDFNTDEWPVEPASQDLIHAAQLAGSVSDWSKLYATAYSHLRPGTGQLELIEIDWTPRLQPFTPLLETDIAVREWWEGVYLASQQSNYPMSLPRNIDTLLETVGFVDIVHRKIQIPFAGTPGDASRSSISDWFQCSVGYKMAPNAFAALGLHHLSTGLDIGEVQARGMCADALRGANARGTGLYFDLHVYTARKPNRGSQQRATDSRRERFNRTPSDPEARHER</sequence>
<reference evidence="2" key="1">
    <citation type="journal article" date="2020" name="Stud. Mycol.">
        <title>101 Dothideomycetes genomes: a test case for predicting lifestyles and emergence of pathogens.</title>
        <authorList>
            <person name="Haridas S."/>
            <person name="Albert R."/>
            <person name="Binder M."/>
            <person name="Bloem J."/>
            <person name="Labutti K."/>
            <person name="Salamov A."/>
            <person name="Andreopoulos B."/>
            <person name="Baker S."/>
            <person name="Barry K."/>
            <person name="Bills G."/>
            <person name="Bluhm B."/>
            <person name="Cannon C."/>
            <person name="Castanera R."/>
            <person name="Culley D."/>
            <person name="Daum C."/>
            <person name="Ezra D."/>
            <person name="Gonzalez J."/>
            <person name="Henrissat B."/>
            <person name="Kuo A."/>
            <person name="Liang C."/>
            <person name="Lipzen A."/>
            <person name="Lutzoni F."/>
            <person name="Magnuson J."/>
            <person name="Mondo S."/>
            <person name="Nolan M."/>
            <person name="Ohm R."/>
            <person name="Pangilinan J."/>
            <person name="Park H.-J."/>
            <person name="Ramirez L."/>
            <person name="Alfaro M."/>
            <person name="Sun H."/>
            <person name="Tritt A."/>
            <person name="Yoshinaga Y."/>
            <person name="Zwiers L.-H."/>
            <person name="Turgeon B."/>
            <person name="Goodwin S."/>
            <person name="Spatafora J."/>
            <person name="Crous P."/>
            <person name="Grigoriev I."/>
        </authorList>
    </citation>
    <scope>NUCLEOTIDE SEQUENCE</scope>
    <source>
        <strain evidence="2">CBS 113389</strain>
    </source>
</reference>
<dbReference type="SUPFAM" id="SSF53335">
    <property type="entry name" value="S-adenosyl-L-methionine-dependent methyltransferases"/>
    <property type="match status" value="1"/>
</dbReference>
<dbReference type="GO" id="GO:0032259">
    <property type="term" value="P:methylation"/>
    <property type="evidence" value="ECO:0007669"/>
    <property type="project" value="UniProtKB-KW"/>
</dbReference>
<dbReference type="GO" id="GO:0008168">
    <property type="term" value="F:methyltransferase activity"/>
    <property type="evidence" value="ECO:0007669"/>
    <property type="project" value="UniProtKB-KW"/>
</dbReference>
<dbReference type="CDD" id="cd02440">
    <property type="entry name" value="AdoMet_MTases"/>
    <property type="match status" value="1"/>
</dbReference>
<feature type="region of interest" description="Disordered" evidence="1">
    <location>
        <begin position="269"/>
        <end position="298"/>
    </location>
</feature>
<keyword evidence="2" id="KW-0808">Transferase</keyword>